<gene>
    <name evidence="4" type="ORF">SFRA_024125</name>
</gene>
<dbReference type="OrthoDB" id="3212736at2"/>
<evidence type="ECO:0000259" key="3">
    <source>
        <dbReference type="Pfam" id="PF26526"/>
    </source>
</evidence>
<feature type="domain" description="DUF8175" evidence="3">
    <location>
        <begin position="89"/>
        <end position="239"/>
    </location>
</feature>
<protein>
    <recommendedName>
        <fullName evidence="3">DUF8175 domain-containing protein</fullName>
    </recommendedName>
</protein>
<evidence type="ECO:0000256" key="2">
    <source>
        <dbReference type="SAM" id="Phobius"/>
    </source>
</evidence>
<dbReference type="AlphaFoldDB" id="A0A3R7EME5"/>
<evidence type="ECO:0000256" key="1">
    <source>
        <dbReference type="SAM" id="MobiDB-lite"/>
    </source>
</evidence>
<proteinExistence type="predicted"/>
<keyword evidence="5" id="KW-1185">Reference proteome</keyword>
<dbReference type="EMBL" id="JNAD02000013">
    <property type="protein sequence ID" value="RKM92494.1"/>
    <property type="molecule type" value="Genomic_DNA"/>
</dbReference>
<evidence type="ECO:0000313" key="4">
    <source>
        <dbReference type="EMBL" id="RKM92494.1"/>
    </source>
</evidence>
<dbReference type="Proteomes" id="UP000028058">
    <property type="component" value="Unassembled WGS sequence"/>
</dbReference>
<name>A0A3R7EME5_9ACTN</name>
<organism evidence="4 5">
    <name type="scientific">Streptomyces xinghaiensis</name>
    <dbReference type="NCBI Taxonomy" id="1038928"/>
    <lineage>
        <taxon>Bacteria</taxon>
        <taxon>Bacillati</taxon>
        <taxon>Actinomycetota</taxon>
        <taxon>Actinomycetes</taxon>
        <taxon>Kitasatosporales</taxon>
        <taxon>Streptomycetaceae</taxon>
        <taxon>Streptomyces</taxon>
    </lineage>
</organism>
<accession>A0A3R7EME5</accession>
<keyword evidence="2" id="KW-1133">Transmembrane helix</keyword>
<feature type="region of interest" description="Disordered" evidence="1">
    <location>
        <begin position="240"/>
        <end position="268"/>
    </location>
</feature>
<dbReference type="InterPro" id="IPR058488">
    <property type="entry name" value="DUF8175"/>
</dbReference>
<feature type="region of interest" description="Disordered" evidence="1">
    <location>
        <begin position="56"/>
        <end position="94"/>
    </location>
</feature>
<dbReference type="Pfam" id="PF26526">
    <property type="entry name" value="DUF8175"/>
    <property type="match status" value="1"/>
</dbReference>
<feature type="region of interest" description="Disordered" evidence="1">
    <location>
        <begin position="1"/>
        <end position="27"/>
    </location>
</feature>
<keyword evidence="2" id="KW-0812">Transmembrane</keyword>
<keyword evidence="2" id="KW-0472">Membrane</keyword>
<feature type="transmembrane region" description="Helical" evidence="2">
    <location>
        <begin position="34"/>
        <end position="53"/>
    </location>
</feature>
<sequence>MAGNQKRTGTRSLTARPPEVPGAGSDSPWRRAKIGAIVFGIVLAIGVALTLFGGGGGGGGDDRASSGKPAEPAPASQVGGSGPGAKATSVKNGVPVGYPRTRDGAAAAAVNYQVARSTPKYFTDKTLRHQVLKTVMASSALAGQQAQDDQTAKGLMASLGVTAKNASDMVMRAASLGTSVSSYSRDTATVRVWMCEVVGVPAEQSQMPVAGTWSTYTLILQWQTGDWKVATIDQADGPTPMVAADQSPSSSSDMRLANKEFGAPRYAG</sequence>
<evidence type="ECO:0000313" key="5">
    <source>
        <dbReference type="Proteomes" id="UP000028058"/>
    </source>
</evidence>
<feature type="compositionally biased region" description="Polar residues" evidence="1">
    <location>
        <begin position="1"/>
        <end position="13"/>
    </location>
</feature>
<comment type="caution">
    <text evidence="4">The sequence shown here is derived from an EMBL/GenBank/DDBJ whole genome shotgun (WGS) entry which is preliminary data.</text>
</comment>
<reference evidence="4 5" key="1">
    <citation type="journal article" date="2014" name="Genome Announc.">
        <title>Draft Genome Sequence of Streptomyces fradiae ATCC 19609, a Strain Highly Sensitive to Antibiotics.</title>
        <authorList>
            <person name="Bekker O.B."/>
            <person name="Klimina K.M."/>
            <person name="Vatlin A.A."/>
            <person name="Zakharevich N.V."/>
            <person name="Kasianov A.S."/>
            <person name="Danilenko V.N."/>
        </authorList>
    </citation>
    <scope>NUCLEOTIDE SEQUENCE [LARGE SCALE GENOMIC DNA]</scope>
    <source>
        <strain evidence="4 5">ATCC 19609</strain>
    </source>
</reference>